<proteinExistence type="predicted"/>
<name>A0A2G2YWD2_CAPAN</name>
<keyword evidence="3" id="KW-0863">Zinc-finger</keyword>
<dbReference type="AlphaFoldDB" id="A0A2G2YWD2"/>
<evidence type="ECO:0000313" key="7">
    <source>
        <dbReference type="EMBL" id="PHT73925.1"/>
    </source>
</evidence>
<dbReference type="Proteomes" id="UP000222542">
    <property type="component" value="Unassembled WGS sequence"/>
</dbReference>
<evidence type="ECO:0000256" key="4">
    <source>
        <dbReference type="ARBA" id="ARBA00022833"/>
    </source>
</evidence>
<dbReference type="Gramene" id="PHT73925">
    <property type="protein sequence ID" value="PHT73925"/>
    <property type="gene ID" value="T459_21202"/>
</dbReference>
<dbReference type="GO" id="GO:0005634">
    <property type="term" value="C:nucleus"/>
    <property type="evidence" value="ECO:0007669"/>
    <property type="project" value="UniProtKB-SubCell"/>
</dbReference>
<dbReference type="GO" id="GO:0008270">
    <property type="term" value="F:zinc ion binding"/>
    <property type="evidence" value="ECO:0007669"/>
    <property type="project" value="UniProtKB-KW"/>
</dbReference>
<reference evidence="7 8" key="2">
    <citation type="journal article" date="2017" name="Genome Biol.">
        <title>New reference genome sequences of hot pepper reveal the massive evolution of plant disease-resistance genes by retroduplication.</title>
        <authorList>
            <person name="Kim S."/>
            <person name="Park J."/>
            <person name="Yeom S.I."/>
            <person name="Kim Y.M."/>
            <person name="Seo E."/>
            <person name="Kim K.T."/>
            <person name="Kim M.S."/>
            <person name="Lee J.M."/>
            <person name="Cheong K."/>
            <person name="Shin H.S."/>
            <person name="Kim S.B."/>
            <person name="Han K."/>
            <person name="Lee J."/>
            <person name="Park M."/>
            <person name="Lee H.A."/>
            <person name="Lee H.Y."/>
            <person name="Lee Y."/>
            <person name="Oh S."/>
            <person name="Lee J.H."/>
            <person name="Choi E."/>
            <person name="Choi E."/>
            <person name="Lee S.E."/>
            <person name="Jeon J."/>
            <person name="Kim H."/>
            <person name="Choi G."/>
            <person name="Song H."/>
            <person name="Lee J."/>
            <person name="Lee S.C."/>
            <person name="Kwon J.K."/>
            <person name="Lee H.Y."/>
            <person name="Koo N."/>
            <person name="Hong Y."/>
            <person name="Kim R.W."/>
            <person name="Kang W.H."/>
            <person name="Huh J.H."/>
            <person name="Kang B.C."/>
            <person name="Yang T.J."/>
            <person name="Lee Y.H."/>
            <person name="Bennetzen J.L."/>
            <person name="Choi D."/>
        </authorList>
    </citation>
    <scope>NUCLEOTIDE SEQUENCE [LARGE SCALE GENOMIC DNA]</scope>
    <source>
        <strain evidence="8">cv. CM334</strain>
    </source>
</reference>
<keyword evidence="2" id="KW-0479">Metal-binding</keyword>
<dbReference type="InterPro" id="IPR032881">
    <property type="entry name" value="Oberon-like_PHD"/>
</dbReference>
<comment type="caution">
    <text evidence="7">The sequence shown here is derived from an EMBL/GenBank/DDBJ whole genome shotgun (WGS) entry which is preliminary data.</text>
</comment>
<dbReference type="EMBL" id="AYRZ02000008">
    <property type="protein sequence ID" value="PHT73925.1"/>
    <property type="molecule type" value="Genomic_DNA"/>
</dbReference>
<evidence type="ECO:0000256" key="2">
    <source>
        <dbReference type="ARBA" id="ARBA00022723"/>
    </source>
</evidence>
<evidence type="ECO:0000259" key="6">
    <source>
        <dbReference type="Pfam" id="PF07227"/>
    </source>
</evidence>
<sequence>MALIVQHLGEETVASTKEHLMNLITMPENKDEFVSLQTTLDSRSDLTNETLLKCHQIQLEFLVAIKTGLGGFLSEKTSLPTTELVEVFLLESWVGCDACLHWGHAVCAIRRNLIKPGPSSSGTNELQFNCLGCGHALQMFGFVKDVFMSCAKEWDEETLMKELDFVPKIFQRSEDLKRRFAKKGVAIVLFDLLNPRGTNIDKVKDWSTSFPNWDNHLLYGNSSCKDRLGAEIHILGRYKEPRRTYTKRAVSNSQPLLVYHPHDVSKLLKLSTKSLFDGFVEHSPPIREVDAGKSEEGKFDKPLLPVN</sequence>
<reference evidence="7 8" key="1">
    <citation type="journal article" date="2014" name="Nat. Genet.">
        <title>Genome sequence of the hot pepper provides insights into the evolution of pungency in Capsicum species.</title>
        <authorList>
            <person name="Kim S."/>
            <person name="Park M."/>
            <person name="Yeom S.I."/>
            <person name="Kim Y.M."/>
            <person name="Lee J.M."/>
            <person name="Lee H.A."/>
            <person name="Seo E."/>
            <person name="Choi J."/>
            <person name="Cheong K."/>
            <person name="Kim K.T."/>
            <person name="Jung K."/>
            <person name="Lee G.W."/>
            <person name="Oh S.K."/>
            <person name="Bae C."/>
            <person name="Kim S.B."/>
            <person name="Lee H.Y."/>
            <person name="Kim S.Y."/>
            <person name="Kim M.S."/>
            <person name="Kang B.C."/>
            <person name="Jo Y.D."/>
            <person name="Yang H.B."/>
            <person name="Jeong H.J."/>
            <person name="Kang W.H."/>
            <person name="Kwon J.K."/>
            <person name="Shin C."/>
            <person name="Lim J.Y."/>
            <person name="Park J.H."/>
            <person name="Huh J.H."/>
            <person name="Kim J.S."/>
            <person name="Kim B.D."/>
            <person name="Cohen O."/>
            <person name="Paran I."/>
            <person name="Suh M.C."/>
            <person name="Lee S.B."/>
            <person name="Kim Y.K."/>
            <person name="Shin Y."/>
            <person name="Noh S.J."/>
            <person name="Park J."/>
            <person name="Seo Y.S."/>
            <person name="Kwon S.Y."/>
            <person name="Kim H.A."/>
            <person name="Park J.M."/>
            <person name="Kim H.J."/>
            <person name="Choi S.B."/>
            <person name="Bosland P.W."/>
            <person name="Reeves G."/>
            <person name="Jo S.H."/>
            <person name="Lee B.W."/>
            <person name="Cho H.T."/>
            <person name="Choi H.S."/>
            <person name="Lee M.S."/>
            <person name="Yu Y."/>
            <person name="Do Choi Y."/>
            <person name="Park B.S."/>
            <person name="van Deynze A."/>
            <person name="Ashrafi H."/>
            <person name="Hill T."/>
            <person name="Kim W.T."/>
            <person name="Pai H.S."/>
            <person name="Ahn H.K."/>
            <person name="Yeam I."/>
            <person name="Giovannoni J.J."/>
            <person name="Rose J.K."/>
            <person name="Sorensen I."/>
            <person name="Lee S.J."/>
            <person name="Kim R.W."/>
            <person name="Choi I.Y."/>
            <person name="Choi B.S."/>
            <person name="Lim J.S."/>
            <person name="Lee Y.H."/>
            <person name="Choi D."/>
        </authorList>
    </citation>
    <scope>NUCLEOTIDE SEQUENCE [LARGE SCALE GENOMIC DNA]</scope>
    <source>
        <strain evidence="8">cv. CM334</strain>
    </source>
</reference>
<dbReference type="PRINTS" id="PR01544">
    <property type="entry name" value="ARATH130DUF"/>
</dbReference>
<evidence type="ECO:0000256" key="3">
    <source>
        <dbReference type="ARBA" id="ARBA00022771"/>
    </source>
</evidence>
<dbReference type="PANTHER" id="PTHR21736">
    <property type="entry name" value="VERNALIZATION-INSENSITIVE PROTEIN 3"/>
    <property type="match status" value="1"/>
</dbReference>
<feature type="domain" description="Oberon-like PHD finger" evidence="6">
    <location>
        <begin position="92"/>
        <end position="166"/>
    </location>
</feature>
<keyword evidence="4" id="KW-0862">Zinc</keyword>
<keyword evidence="5" id="KW-0539">Nucleus</keyword>
<dbReference type="PANTHER" id="PTHR21736:SF38">
    <property type="entry name" value="PROTEIN OBERON 3"/>
    <property type="match status" value="1"/>
</dbReference>
<dbReference type="STRING" id="4072.A0A2G2YWD2"/>
<organism evidence="7 8">
    <name type="scientific">Capsicum annuum</name>
    <name type="common">Capsicum pepper</name>
    <dbReference type="NCBI Taxonomy" id="4072"/>
    <lineage>
        <taxon>Eukaryota</taxon>
        <taxon>Viridiplantae</taxon>
        <taxon>Streptophyta</taxon>
        <taxon>Embryophyta</taxon>
        <taxon>Tracheophyta</taxon>
        <taxon>Spermatophyta</taxon>
        <taxon>Magnoliopsida</taxon>
        <taxon>eudicotyledons</taxon>
        <taxon>Gunneridae</taxon>
        <taxon>Pentapetalae</taxon>
        <taxon>asterids</taxon>
        <taxon>lamiids</taxon>
        <taxon>Solanales</taxon>
        <taxon>Solanaceae</taxon>
        <taxon>Solanoideae</taxon>
        <taxon>Capsiceae</taxon>
        <taxon>Capsicum</taxon>
    </lineage>
</organism>
<gene>
    <name evidence="7" type="ORF">T459_21202</name>
</gene>
<evidence type="ECO:0000313" key="8">
    <source>
        <dbReference type="Proteomes" id="UP000222542"/>
    </source>
</evidence>
<keyword evidence="8" id="KW-1185">Reference proteome</keyword>
<dbReference type="Pfam" id="PF07227">
    <property type="entry name" value="PHD_Oberon"/>
    <property type="match status" value="1"/>
</dbReference>
<protein>
    <recommendedName>
        <fullName evidence="6">Oberon-like PHD finger domain-containing protein</fullName>
    </recommendedName>
</protein>
<comment type="subcellular location">
    <subcellularLocation>
        <location evidence="1">Nucleus</location>
    </subcellularLocation>
</comment>
<evidence type="ECO:0000256" key="5">
    <source>
        <dbReference type="ARBA" id="ARBA00023242"/>
    </source>
</evidence>
<accession>A0A2G2YWD2</accession>
<evidence type="ECO:0000256" key="1">
    <source>
        <dbReference type="ARBA" id="ARBA00004123"/>
    </source>
</evidence>
<dbReference type="InterPro" id="IPR004082">
    <property type="entry name" value="OBERON"/>
</dbReference>